<protein>
    <recommendedName>
        <fullName evidence="1">non-specific serine/threonine protein kinase</fullName>
        <ecNumber evidence="1">2.7.11.1</ecNumber>
    </recommendedName>
</protein>
<comment type="caution">
    <text evidence="10">The sequence shown here is derived from an EMBL/GenBank/DDBJ whole genome shotgun (WGS) entry which is preliminary data.</text>
</comment>
<feature type="region of interest" description="Disordered" evidence="8">
    <location>
        <begin position="469"/>
        <end position="494"/>
    </location>
</feature>
<dbReference type="InterPro" id="IPR017441">
    <property type="entry name" value="Protein_kinase_ATP_BS"/>
</dbReference>
<dbReference type="SUPFAM" id="SSF56112">
    <property type="entry name" value="Protein kinase-like (PK-like)"/>
    <property type="match status" value="1"/>
</dbReference>
<keyword evidence="6 7" id="KW-0067">ATP-binding</keyword>
<dbReference type="InterPro" id="IPR011009">
    <property type="entry name" value="Kinase-like_dom_sf"/>
</dbReference>
<keyword evidence="5 10" id="KW-0418">Kinase</keyword>
<evidence type="ECO:0000256" key="7">
    <source>
        <dbReference type="PROSITE-ProRule" id="PRU10141"/>
    </source>
</evidence>
<dbReference type="InterPro" id="IPR000719">
    <property type="entry name" value="Prot_kinase_dom"/>
</dbReference>
<dbReference type="PANTHER" id="PTHR43289:SF6">
    <property type="entry name" value="SERINE_THREONINE-PROTEIN KINASE NEKL-3"/>
    <property type="match status" value="1"/>
</dbReference>
<evidence type="ECO:0000256" key="1">
    <source>
        <dbReference type="ARBA" id="ARBA00012513"/>
    </source>
</evidence>
<dbReference type="Proteomes" id="UP000031599">
    <property type="component" value="Unassembled WGS sequence"/>
</dbReference>
<keyword evidence="2 10" id="KW-0723">Serine/threonine-protein kinase</keyword>
<reference evidence="10 11" key="1">
    <citation type="submission" date="2014-12" db="EMBL/GenBank/DDBJ databases">
        <title>Genome assembly of Enhygromyxa salina DSM 15201.</title>
        <authorList>
            <person name="Sharma G."/>
            <person name="Subramanian S."/>
        </authorList>
    </citation>
    <scope>NUCLEOTIDE SEQUENCE [LARGE SCALE GENOMIC DNA]</scope>
    <source>
        <strain evidence="10 11">DSM 15201</strain>
    </source>
</reference>
<dbReference type="PROSITE" id="PS50011">
    <property type="entry name" value="PROTEIN_KINASE_DOM"/>
    <property type="match status" value="1"/>
</dbReference>
<dbReference type="PROSITE" id="PS00108">
    <property type="entry name" value="PROTEIN_KINASE_ST"/>
    <property type="match status" value="1"/>
</dbReference>
<dbReference type="Gene3D" id="3.30.200.20">
    <property type="entry name" value="Phosphorylase Kinase, domain 1"/>
    <property type="match status" value="1"/>
</dbReference>
<dbReference type="SMART" id="SM00220">
    <property type="entry name" value="S_TKc"/>
    <property type="match status" value="1"/>
</dbReference>
<dbReference type="PANTHER" id="PTHR43289">
    <property type="entry name" value="MITOGEN-ACTIVATED PROTEIN KINASE KINASE KINASE 20-RELATED"/>
    <property type="match status" value="1"/>
</dbReference>
<evidence type="ECO:0000259" key="9">
    <source>
        <dbReference type="PROSITE" id="PS50011"/>
    </source>
</evidence>
<feature type="binding site" evidence="7">
    <location>
        <position position="75"/>
    </location>
    <ligand>
        <name>ATP</name>
        <dbReference type="ChEBI" id="CHEBI:30616"/>
    </ligand>
</feature>
<proteinExistence type="predicted"/>
<dbReference type="GO" id="GO:0005524">
    <property type="term" value="F:ATP binding"/>
    <property type="evidence" value="ECO:0007669"/>
    <property type="project" value="UniProtKB-UniRule"/>
</dbReference>
<dbReference type="Gene3D" id="1.10.510.10">
    <property type="entry name" value="Transferase(Phosphotransferase) domain 1"/>
    <property type="match status" value="1"/>
</dbReference>
<organism evidence="10 11">
    <name type="scientific">Enhygromyxa salina</name>
    <dbReference type="NCBI Taxonomy" id="215803"/>
    <lineage>
        <taxon>Bacteria</taxon>
        <taxon>Pseudomonadati</taxon>
        <taxon>Myxococcota</taxon>
        <taxon>Polyangia</taxon>
        <taxon>Nannocystales</taxon>
        <taxon>Nannocystaceae</taxon>
        <taxon>Enhygromyxa</taxon>
    </lineage>
</organism>
<evidence type="ECO:0000256" key="6">
    <source>
        <dbReference type="ARBA" id="ARBA00022840"/>
    </source>
</evidence>
<dbReference type="PROSITE" id="PS00107">
    <property type="entry name" value="PROTEIN_KINASE_ATP"/>
    <property type="match status" value="1"/>
</dbReference>
<evidence type="ECO:0000256" key="5">
    <source>
        <dbReference type="ARBA" id="ARBA00022777"/>
    </source>
</evidence>
<dbReference type="GO" id="GO:0004674">
    <property type="term" value="F:protein serine/threonine kinase activity"/>
    <property type="evidence" value="ECO:0007669"/>
    <property type="project" value="UniProtKB-KW"/>
</dbReference>
<feature type="domain" description="Protein kinase" evidence="9">
    <location>
        <begin position="46"/>
        <end position="321"/>
    </location>
</feature>
<evidence type="ECO:0000256" key="2">
    <source>
        <dbReference type="ARBA" id="ARBA00022527"/>
    </source>
</evidence>
<dbReference type="EC" id="2.7.11.1" evidence="1"/>
<dbReference type="Pfam" id="PF00069">
    <property type="entry name" value="Pkinase"/>
    <property type="match status" value="1"/>
</dbReference>
<dbReference type="FunFam" id="1.10.510.10:FF:000021">
    <property type="entry name" value="Serine/threonine protein kinase"/>
    <property type="match status" value="1"/>
</dbReference>
<evidence type="ECO:0000256" key="8">
    <source>
        <dbReference type="SAM" id="MobiDB-lite"/>
    </source>
</evidence>
<keyword evidence="3" id="KW-0808">Transferase</keyword>
<gene>
    <name evidence="10" type="ORF">DB30_07654</name>
</gene>
<dbReference type="AlphaFoldDB" id="A0A0C1ZMD8"/>
<dbReference type="InterPro" id="IPR008271">
    <property type="entry name" value="Ser/Thr_kinase_AS"/>
</dbReference>
<dbReference type="EMBL" id="JMCC02000009">
    <property type="protein sequence ID" value="KIG18639.1"/>
    <property type="molecule type" value="Genomic_DNA"/>
</dbReference>
<evidence type="ECO:0000313" key="11">
    <source>
        <dbReference type="Proteomes" id="UP000031599"/>
    </source>
</evidence>
<accession>A0A0C1ZMD8</accession>
<evidence type="ECO:0000256" key="4">
    <source>
        <dbReference type="ARBA" id="ARBA00022741"/>
    </source>
</evidence>
<feature type="region of interest" description="Disordered" evidence="8">
    <location>
        <begin position="357"/>
        <end position="393"/>
    </location>
</feature>
<evidence type="ECO:0000313" key="10">
    <source>
        <dbReference type="EMBL" id="KIG18639.1"/>
    </source>
</evidence>
<sequence length="494" mass="53217">MNADISDAPTEAAVDSAELAGMVETNPELEGMAERLEEGREIAGRYRIIRHLGSGGMGNVYLAEQTTIGKLVAVKTLSVELSRRKVLRERFLREARSASQIRHVNVVDITDYGSTEEGAPFIAMEYLEGEDLKQILHREGRLSFERARRFIVQICNALQAAHDQGIVHRDVKPANCFCVEQSGTSDLIKVVDFGIAKTTTEGDSSELTKTGVIVGTAAYMAPEQARGDANVDSRADVYAVGVMLFRMLTGKLPYSSNHPLGMITKHLTEPIPSLREFAPEAKLSAAVERIVHKALAKDRELRWQSAGELARALEQIEEPTATTGRRDVWVGVALAGVLAVAGLVFAVSQGHLTASASLTKTEPPGTQVVAPAKPEPVNEPTQPEPVDEPVDEPPSATVVVTLEGAPAGAQVLIDDRVVGLADQPFTLDRSEATVSLQIVAEGYEPSAVVVVPVADLTVPVALEAEPEKAEKRVKKIKKTKQESDAGKVDKELGY</sequence>
<name>A0A0C1ZMD8_9BACT</name>
<dbReference type="CDD" id="cd14014">
    <property type="entry name" value="STKc_PknB_like"/>
    <property type="match status" value="1"/>
</dbReference>
<evidence type="ECO:0000256" key="3">
    <source>
        <dbReference type="ARBA" id="ARBA00022679"/>
    </source>
</evidence>
<feature type="compositionally biased region" description="Basic and acidic residues" evidence="8">
    <location>
        <begin position="479"/>
        <end position="494"/>
    </location>
</feature>
<keyword evidence="4 7" id="KW-0547">Nucleotide-binding</keyword>